<proteinExistence type="predicted"/>
<protein>
    <submittedName>
        <fullName evidence="1">Orotate phosphoribosyltransferase</fullName>
    </submittedName>
</protein>
<keyword evidence="2" id="KW-1185">Reference proteome</keyword>
<dbReference type="InterPro" id="IPR023214">
    <property type="entry name" value="HAD_sf"/>
</dbReference>
<dbReference type="RefSeq" id="WP_250874758.1">
    <property type="nucleotide sequence ID" value="NZ_JALXFV010000008.1"/>
</dbReference>
<accession>A0ABD6AY30</accession>
<evidence type="ECO:0000313" key="2">
    <source>
        <dbReference type="Proteomes" id="UP001597187"/>
    </source>
</evidence>
<dbReference type="GO" id="GO:0016757">
    <property type="term" value="F:glycosyltransferase activity"/>
    <property type="evidence" value="ECO:0007669"/>
    <property type="project" value="UniProtKB-KW"/>
</dbReference>
<dbReference type="Gene3D" id="3.40.50.1000">
    <property type="entry name" value="HAD superfamily/HAD-like"/>
    <property type="match status" value="1"/>
</dbReference>
<keyword evidence="1" id="KW-0328">Glycosyltransferase</keyword>
<keyword evidence="1" id="KW-0808">Transferase</keyword>
<reference evidence="1 2" key="1">
    <citation type="journal article" date="2019" name="Int. J. Syst. Evol. Microbiol.">
        <title>The Global Catalogue of Microorganisms (GCM) 10K type strain sequencing project: providing services to taxonomists for standard genome sequencing and annotation.</title>
        <authorList>
            <consortium name="The Broad Institute Genomics Platform"/>
            <consortium name="The Broad Institute Genome Sequencing Center for Infectious Disease"/>
            <person name="Wu L."/>
            <person name="Ma J."/>
        </authorList>
    </citation>
    <scope>NUCLEOTIDE SEQUENCE [LARGE SCALE GENOMIC DNA]</scope>
    <source>
        <strain evidence="1 2">CGMCC 1.12563</strain>
    </source>
</reference>
<gene>
    <name evidence="1" type="ORF">ACFSBT_16190</name>
</gene>
<organism evidence="1 2">
    <name type="scientific">Halomarina rubra</name>
    <dbReference type="NCBI Taxonomy" id="2071873"/>
    <lineage>
        <taxon>Archaea</taxon>
        <taxon>Methanobacteriati</taxon>
        <taxon>Methanobacteriota</taxon>
        <taxon>Stenosarchaea group</taxon>
        <taxon>Halobacteria</taxon>
        <taxon>Halobacteriales</taxon>
        <taxon>Natronomonadaceae</taxon>
        <taxon>Halomarina</taxon>
    </lineage>
</organism>
<comment type="caution">
    <text evidence="1">The sequence shown here is derived from an EMBL/GenBank/DDBJ whole genome shotgun (WGS) entry which is preliminary data.</text>
</comment>
<dbReference type="Proteomes" id="UP001597187">
    <property type="component" value="Unassembled WGS sequence"/>
</dbReference>
<dbReference type="AlphaFoldDB" id="A0ABD6AY30"/>
<evidence type="ECO:0000313" key="1">
    <source>
        <dbReference type="EMBL" id="MFD1514823.1"/>
    </source>
</evidence>
<sequence>MDYRSVADLNADVRRMAWDLPRDVDAVVGISRGGVLAADLLHQTTGRPVLRLDDGTLRTGSVESGATVLALTDALLDGVPESPVTEDDGVEVLTGAVYVGDGVETLPDLWVDRIATPCAFEWRALHPTRLGNACVDIDGVLCRDPTPEENDDGPRYREFLRSVEPRLIPDERVGWLVTCRLEQYRPETEQWLAEHGVEYDELVMWDLPNKAARDEQGGHGEYKAEVYDRVGADIFIESSEQQAVVIAREAGKPVYCFDTNQTIPPGEAADEYGYDSYLVRFAENPRSFLRTAGRHVASKGVDTVTQTAGMFR</sequence>
<name>A0ABD6AY30_9EURY</name>
<dbReference type="EMBL" id="JBHUDC010000008">
    <property type="protein sequence ID" value="MFD1514823.1"/>
    <property type="molecule type" value="Genomic_DNA"/>
</dbReference>